<keyword evidence="1" id="KW-1133">Transmembrane helix</keyword>
<name>A0A7X6IE14_9BACT</name>
<proteinExistence type="predicted"/>
<evidence type="ECO:0000256" key="1">
    <source>
        <dbReference type="SAM" id="Phobius"/>
    </source>
</evidence>
<evidence type="ECO:0000259" key="2">
    <source>
        <dbReference type="Pfam" id="PF01526"/>
    </source>
</evidence>
<reference evidence="3 4" key="1">
    <citation type="journal article" date="2020" name="Nature">
        <title>Bacterial chemolithoautotrophy via manganese oxidation.</title>
        <authorList>
            <person name="Yu H."/>
            <person name="Leadbetter J.R."/>
        </authorList>
    </citation>
    <scope>NUCLEOTIDE SEQUENCE [LARGE SCALE GENOMIC DNA]</scope>
    <source>
        <strain evidence="3 4">Mn-1</strain>
    </source>
</reference>
<dbReference type="InterPro" id="IPR002513">
    <property type="entry name" value="Tn3_Tnp_DDE_dom"/>
</dbReference>
<dbReference type="AlphaFoldDB" id="A0A7X6IE14"/>
<dbReference type="GO" id="GO:0006313">
    <property type="term" value="P:DNA transposition"/>
    <property type="evidence" value="ECO:0007669"/>
    <property type="project" value="InterPro"/>
</dbReference>
<protein>
    <submittedName>
        <fullName evidence="3">Tn3 family transposase</fullName>
    </submittedName>
</protein>
<organism evidence="3 4">
    <name type="scientific">Candidatus Manganitrophus noduliformans</name>
    <dbReference type="NCBI Taxonomy" id="2606439"/>
    <lineage>
        <taxon>Bacteria</taxon>
        <taxon>Pseudomonadati</taxon>
        <taxon>Nitrospirota</taxon>
        <taxon>Nitrospiria</taxon>
        <taxon>Candidatus Troglogloeales</taxon>
        <taxon>Candidatus Manganitrophaceae</taxon>
        <taxon>Candidatus Manganitrophus</taxon>
    </lineage>
</organism>
<dbReference type="Proteomes" id="UP000534783">
    <property type="component" value="Unassembled WGS sequence"/>
</dbReference>
<evidence type="ECO:0000313" key="3">
    <source>
        <dbReference type="EMBL" id="NKE73795.1"/>
    </source>
</evidence>
<feature type="transmembrane region" description="Helical" evidence="1">
    <location>
        <begin position="35"/>
        <end position="52"/>
    </location>
</feature>
<accession>A0A7X6IE14</accession>
<dbReference type="Pfam" id="PF01526">
    <property type="entry name" value="DDE_Tnp_Tn3"/>
    <property type="match status" value="1"/>
</dbReference>
<dbReference type="RefSeq" id="WP_168063760.1">
    <property type="nucleotide sequence ID" value="NZ_VTOW01000013.1"/>
</dbReference>
<dbReference type="GO" id="GO:0004803">
    <property type="term" value="F:transposase activity"/>
    <property type="evidence" value="ECO:0007669"/>
    <property type="project" value="InterPro"/>
</dbReference>
<comment type="caution">
    <text evidence="3">The sequence shown here is derived from an EMBL/GenBank/DDBJ whole genome shotgun (WGS) entry which is preliminary data.</text>
</comment>
<gene>
    <name evidence="3" type="ORF">MNODULE_23885</name>
</gene>
<evidence type="ECO:0000313" key="4">
    <source>
        <dbReference type="Proteomes" id="UP000534783"/>
    </source>
</evidence>
<dbReference type="EMBL" id="VTOW01000013">
    <property type="protein sequence ID" value="NKE73795.1"/>
    <property type="molecule type" value="Genomic_DNA"/>
</dbReference>
<sequence>MRACFIFRNAPFWRQGVITENDHEEQRKAIKYNHLVSNLIIFHAVFFLTQVLENLVRQGYSIDRETISFVSPFITEHVDRFGNYSLNLKRRTPPLKIGKTWNAKIA</sequence>
<feature type="domain" description="Tn3 transposase DDE" evidence="2">
    <location>
        <begin position="12"/>
        <end position="84"/>
    </location>
</feature>
<keyword evidence="1" id="KW-0472">Membrane</keyword>
<keyword evidence="1" id="KW-0812">Transmembrane</keyword>
<keyword evidence="4" id="KW-1185">Reference proteome</keyword>